<keyword evidence="2" id="KW-1185">Reference proteome</keyword>
<reference evidence="1 2" key="1">
    <citation type="submission" date="2019-08" db="EMBL/GenBank/DDBJ databases">
        <title>Deep-cultivation of Planctomycetes and their phenomic and genomic characterization uncovers novel biology.</title>
        <authorList>
            <person name="Wiegand S."/>
            <person name="Jogler M."/>
            <person name="Boedeker C."/>
            <person name="Pinto D."/>
            <person name="Vollmers J."/>
            <person name="Rivas-Marin E."/>
            <person name="Kohn T."/>
            <person name="Peeters S.H."/>
            <person name="Heuer A."/>
            <person name="Rast P."/>
            <person name="Oberbeckmann S."/>
            <person name="Bunk B."/>
            <person name="Jeske O."/>
            <person name="Meyerdierks A."/>
            <person name="Storesund J.E."/>
            <person name="Kallscheuer N."/>
            <person name="Luecker S."/>
            <person name="Lage O.M."/>
            <person name="Pohl T."/>
            <person name="Merkel B.J."/>
            <person name="Hornburger P."/>
            <person name="Mueller R.-W."/>
            <person name="Bruemmer F."/>
            <person name="Labrenz M."/>
            <person name="Spormann A.M."/>
            <person name="Op den Camp H."/>
            <person name="Overmann J."/>
            <person name="Amann R."/>
            <person name="Jetten M.S.M."/>
            <person name="Mascher T."/>
            <person name="Medema M.H."/>
            <person name="Devos D.P."/>
            <person name="Kaster A.-K."/>
            <person name="Ovreas L."/>
            <person name="Rohde M."/>
            <person name="Galperin M.Y."/>
            <person name="Jogler C."/>
        </authorList>
    </citation>
    <scope>NUCLEOTIDE SEQUENCE [LARGE SCALE GENOMIC DNA]</scope>
    <source>
        <strain evidence="1 2">FC18</strain>
    </source>
</reference>
<organism evidence="1 2">
    <name type="scientific">Mariniblastus fucicola</name>
    <dbReference type="NCBI Taxonomy" id="980251"/>
    <lineage>
        <taxon>Bacteria</taxon>
        <taxon>Pseudomonadati</taxon>
        <taxon>Planctomycetota</taxon>
        <taxon>Planctomycetia</taxon>
        <taxon>Pirellulales</taxon>
        <taxon>Pirellulaceae</taxon>
        <taxon>Mariniblastus</taxon>
    </lineage>
</organism>
<name>A0A5B9PGE4_9BACT</name>
<dbReference type="AlphaFoldDB" id="A0A5B9PGE4"/>
<gene>
    <name evidence="1" type="ORF">MFFC18_46000</name>
</gene>
<dbReference type="STRING" id="980251.GCA_001642875_00969"/>
<accession>A0A5B9PGE4</accession>
<protein>
    <submittedName>
        <fullName evidence="1">Uncharacterized protein</fullName>
    </submittedName>
</protein>
<dbReference type="KEGG" id="mff:MFFC18_46000"/>
<evidence type="ECO:0000313" key="1">
    <source>
        <dbReference type="EMBL" id="QEG24679.1"/>
    </source>
</evidence>
<dbReference type="Proteomes" id="UP000322214">
    <property type="component" value="Chromosome"/>
</dbReference>
<evidence type="ECO:0000313" key="2">
    <source>
        <dbReference type="Proteomes" id="UP000322214"/>
    </source>
</evidence>
<dbReference type="EMBL" id="CP042912">
    <property type="protein sequence ID" value="QEG24679.1"/>
    <property type="molecule type" value="Genomic_DNA"/>
</dbReference>
<sequence>MRYKKVIVEIQGTQQAAVLPIFCLLYQVRFKCMAFYVAKHGKQVFIFFDRECLEPSLIVMPDSFGVVTVFEASADSSVPCFT</sequence>
<proteinExistence type="predicted"/>